<dbReference type="OrthoDB" id="2385582at2759"/>
<accession>A0A367KGW9</accession>
<evidence type="ECO:0000313" key="1">
    <source>
        <dbReference type="EMBL" id="RCI01380.1"/>
    </source>
</evidence>
<proteinExistence type="predicted"/>
<protein>
    <submittedName>
        <fullName evidence="1">Uncharacterized protein</fullName>
    </submittedName>
</protein>
<comment type="caution">
    <text evidence="1">The sequence shown here is derived from an EMBL/GenBank/DDBJ whole genome shotgun (WGS) entry which is preliminary data.</text>
</comment>
<organism evidence="1 2">
    <name type="scientific">Rhizopus stolonifer</name>
    <name type="common">Rhizopus nigricans</name>
    <dbReference type="NCBI Taxonomy" id="4846"/>
    <lineage>
        <taxon>Eukaryota</taxon>
        <taxon>Fungi</taxon>
        <taxon>Fungi incertae sedis</taxon>
        <taxon>Mucoromycota</taxon>
        <taxon>Mucoromycotina</taxon>
        <taxon>Mucoromycetes</taxon>
        <taxon>Mucorales</taxon>
        <taxon>Mucorineae</taxon>
        <taxon>Rhizopodaceae</taxon>
        <taxon>Rhizopus</taxon>
    </lineage>
</organism>
<keyword evidence="2" id="KW-1185">Reference proteome</keyword>
<evidence type="ECO:0000313" key="2">
    <source>
        <dbReference type="Proteomes" id="UP000253551"/>
    </source>
</evidence>
<dbReference type="AlphaFoldDB" id="A0A367KGW9"/>
<reference evidence="1 2" key="1">
    <citation type="journal article" date="2018" name="G3 (Bethesda)">
        <title>Phylogenetic and Phylogenomic Definition of Rhizopus Species.</title>
        <authorList>
            <person name="Gryganskyi A.P."/>
            <person name="Golan J."/>
            <person name="Dolatabadi S."/>
            <person name="Mondo S."/>
            <person name="Robb S."/>
            <person name="Idnurm A."/>
            <person name="Muszewska A."/>
            <person name="Steczkiewicz K."/>
            <person name="Masonjones S."/>
            <person name="Liao H.L."/>
            <person name="Gajdeczka M.T."/>
            <person name="Anike F."/>
            <person name="Vuek A."/>
            <person name="Anishchenko I.M."/>
            <person name="Voigt K."/>
            <person name="de Hoog G.S."/>
            <person name="Smith M.E."/>
            <person name="Heitman J."/>
            <person name="Vilgalys R."/>
            <person name="Stajich J.E."/>
        </authorList>
    </citation>
    <scope>NUCLEOTIDE SEQUENCE [LARGE SCALE GENOMIC DNA]</scope>
    <source>
        <strain evidence="1 2">LSU 92-RS-03</strain>
    </source>
</reference>
<dbReference type="Proteomes" id="UP000253551">
    <property type="component" value="Unassembled WGS sequence"/>
</dbReference>
<gene>
    <name evidence="1" type="ORF">CU098_009232</name>
</gene>
<name>A0A367KGW9_RHIST</name>
<dbReference type="EMBL" id="PJQM01001746">
    <property type="protein sequence ID" value="RCI01380.1"/>
    <property type="molecule type" value="Genomic_DNA"/>
</dbReference>
<sequence length="359" mass="40674">MDDTKKWVLQSGKRAEDVLYTFGMKCTTEYICHSFIIDPSDVSYIHHNVFSQAELEEIIDMSKKAFPDIPEQLRDCINSFNKNNTTDLRQSILIKQPWDEHYDSITHGDFDWVQNTVYNIVRLYESNDLQRPHLEQWYNMHIWRFFDTIYDGLEQIKVVQGEGSSKASAARKNLGRPLGSIDPLESKKCGHKCGLVLRSLSTEHDAPYEYGAGESDRSFGGVDCSKTLIESGIKLPKILKDIFDDIARHAGLNKGKLTRLETVSYITAGLPYFLLRYDAPTSYCGRITRSKVLHIPSSVTSFGNHVLPCLVLPWTIKEIISHILAMFDEPDDGISSNDSAWLQICLLPAPNLSPSIVVP</sequence>